<dbReference type="Pfam" id="PF14332">
    <property type="entry name" value="DUF4388"/>
    <property type="match status" value="1"/>
</dbReference>
<dbReference type="PANTHER" id="PTHR44591:SF3">
    <property type="entry name" value="RESPONSE REGULATORY DOMAIN-CONTAINING PROTEIN"/>
    <property type="match status" value="1"/>
</dbReference>
<dbReference type="PANTHER" id="PTHR44591">
    <property type="entry name" value="STRESS RESPONSE REGULATOR PROTEIN 1"/>
    <property type="match status" value="1"/>
</dbReference>
<name>A0A517SPB2_9BACT</name>
<evidence type="ECO:0000313" key="5">
    <source>
        <dbReference type="EMBL" id="QDT57964.1"/>
    </source>
</evidence>
<dbReference type="CDD" id="cd00156">
    <property type="entry name" value="REC"/>
    <property type="match status" value="1"/>
</dbReference>
<gene>
    <name evidence="5" type="primary">mprA_1</name>
    <name evidence="5" type="ORF">SV7mr_04520</name>
</gene>
<evidence type="ECO:0000256" key="1">
    <source>
        <dbReference type="ARBA" id="ARBA00022553"/>
    </source>
</evidence>
<dbReference type="PROSITE" id="PS50110">
    <property type="entry name" value="RESPONSE_REGULATORY"/>
    <property type="match status" value="1"/>
</dbReference>
<feature type="compositionally biased region" description="Polar residues" evidence="3">
    <location>
        <begin position="543"/>
        <end position="552"/>
    </location>
</feature>
<feature type="region of interest" description="Disordered" evidence="3">
    <location>
        <begin position="522"/>
        <end position="552"/>
    </location>
</feature>
<dbReference type="Pfam" id="PF00072">
    <property type="entry name" value="Response_reg"/>
    <property type="match status" value="1"/>
</dbReference>
<dbReference type="SMART" id="SM00448">
    <property type="entry name" value="REC"/>
    <property type="match status" value="1"/>
</dbReference>
<protein>
    <submittedName>
        <fullName evidence="5">Response regulator MprA</fullName>
    </submittedName>
</protein>
<sequence>MAEKKVLVIDDSATIRKLVDSQLSPAGYAVSLAPTAEDGLQMAAEIHPDLILLDHQLPGTTGFEVCQELAASSTLCSIPVVVSSTLRKKAYVEYADLDNVVDMLPKPYTENLLITTVENAIETAAMIVESQSKGSAVPEIIGDASEPDIAGRFAMFGIREIIDLLNNGNQKGVLEIEAERLRLWIYINGGRIQGITATGLQPDEVQQAIDHLPESLKSLGEVLRLTIAGRSSSEFEGFLQLMDKRVLDPRLTAKLLRYQAATLMGMVKNRKLLLFRFNTLNEMPALPRDLPLETSLMGLLVDYALHCDAALIPQDDPANRYKRAAARGQNMDRAGLSPKHMKIISLLTEERSVEELTTRTGWDREEVRRVLAGFVMAEILECTRNESQGSFVTYVTNAVAAAKLRAELKADQSPYQGKIVRDTLTLQLLLKRTKPDAVFIAVDSPESCAQVREAYTNAVEAFGTSKIIALAPAQVVNDPNTPWQDLLGFTPSRLIQSPYSLDSIMQTMGEVADLPAPATASIPAAETAELSPPATAVDPAIESGSNQAPTHQ</sequence>
<dbReference type="RefSeq" id="WP_145268787.1">
    <property type="nucleotide sequence ID" value="NZ_CP036272.1"/>
</dbReference>
<evidence type="ECO:0000313" key="6">
    <source>
        <dbReference type="Proteomes" id="UP000315003"/>
    </source>
</evidence>
<accession>A0A517SPB2</accession>
<dbReference type="EMBL" id="CP036272">
    <property type="protein sequence ID" value="QDT57964.1"/>
    <property type="molecule type" value="Genomic_DNA"/>
</dbReference>
<proteinExistence type="predicted"/>
<dbReference type="InterPro" id="IPR001789">
    <property type="entry name" value="Sig_transdc_resp-reg_receiver"/>
</dbReference>
<dbReference type="GO" id="GO:0000160">
    <property type="term" value="P:phosphorelay signal transduction system"/>
    <property type="evidence" value="ECO:0007669"/>
    <property type="project" value="InterPro"/>
</dbReference>
<dbReference type="OrthoDB" id="236568at2"/>
<dbReference type="SUPFAM" id="SSF52172">
    <property type="entry name" value="CheY-like"/>
    <property type="match status" value="1"/>
</dbReference>
<reference evidence="5 6" key="1">
    <citation type="submission" date="2019-02" db="EMBL/GenBank/DDBJ databases">
        <title>Deep-cultivation of Planctomycetes and their phenomic and genomic characterization uncovers novel biology.</title>
        <authorList>
            <person name="Wiegand S."/>
            <person name="Jogler M."/>
            <person name="Boedeker C."/>
            <person name="Pinto D."/>
            <person name="Vollmers J."/>
            <person name="Rivas-Marin E."/>
            <person name="Kohn T."/>
            <person name="Peeters S.H."/>
            <person name="Heuer A."/>
            <person name="Rast P."/>
            <person name="Oberbeckmann S."/>
            <person name="Bunk B."/>
            <person name="Jeske O."/>
            <person name="Meyerdierks A."/>
            <person name="Storesund J.E."/>
            <person name="Kallscheuer N."/>
            <person name="Luecker S."/>
            <person name="Lage O.M."/>
            <person name="Pohl T."/>
            <person name="Merkel B.J."/>
            <person name="Hornburger P."/>
            <person name="Mueller R.-W."/>
            <person name="Bruemmer F."/>
            <person name="Labrenz M."/>
            <person name="Spormann A.M."/>
            <person name="Op den Camp H."/>
            <person name="Overmann J."/>
            <person name="Amann R."/>
            <person name="Jetten M.S.M."/>
            <person name="Mascher T."/>
            <person name="Medema M.H."/>
            <person name="Devos D.P."/>
            <person name="Kaster A.-K."/>
            <person name="Ovreas L."/>
            <person name="Rohde M."/>
            <person name="Galperin M.Y."/>
            <person name="Jogler C."/>
        </authorList>
    </citation>
    <scope>NUCLEOTIDE SEQUENCE [LARGE SCALE GENOMIC DNA]</scope>
    <source>
        <strain evidence="5 6">SV_7m_r</strain>
    </source>
</reference>
<dbReference type="InterPro" id="IPR025497">
    <property type="entry name" value="PatA-like_N"/>
</dbReference>
<keyword evidence="6" id="KW-1185">Reference proteome</keyword>
<keyword evidence="1 2" id="KW-0597">Phosphoprotein</keyword>
<organism evidence="5 6">
    <name type="scientific">Stieleria bergensis</name>
    <dbReference type="NCBI Taxonomy" id="2528025"/>
    <lineage>
        <taxon>Bacteria</taxon>
        <taxon>Pseudomonadati</taxon>
        <taxon>Planctomycetota</taxon>
        <taxon>Planctomycetia</taxon>
        <taxon>Pirellulales</taxon>
        <taxon>Pirellulaceae</taxon>
        <taxon>Stieleria</taxon>
    </lineage>
</organism>
<feature type="domain" description="Response regulatory" evidence="4">
    <location>
        <begin position="5"/>
        <end position="121"/>
    </location>
</feature>
<dbReference type="AlphaFoldDB" id="A0A517SPB2"/>
<dbReference type="Proteomes" id="UP000315003">
    <property type="component" value="Chromosome"/>
</dbReference>
<evidence type="ECO:0000256" key="2">
    <source>
        <dbReference type="PROSITE-ProRule" id="PRU00169"/>
    </source>
</evidence>
<dbReference type="InterPro" id="IPR011006">
    <property type="entry name" value="CheY-like_superfamily"/>
</dbReference>
<evidence type="ECO:0000256" key="3">
    <source>
        <dbReference type="SAM" id="MobiDB-lite"/>
    </source>
</evidence>
<dbReference type="InterPro" id="IPR050595">
    <property type="entry name" value="Bact_response_regulator"/>
</dbReference>
<feature type="modified residue" description="4-aspartylphosphate" evidence="2">
    <location>
        <position position="54"/>
    </location>
</feature>
<dbReference type="Gene3D" id="3.40.50.2300">
    <property type="match status" value="1"/>
</dbReference>
<evidence type="ECO:0000259" key="4">
    <source>
        <dbReference type="PROSITE" id="PS50110"/>
    </source>
</evidence>